<keyword evidence="8 9" id="KW-0807">Transducer</keyword>
<dbReference type="PANTHER" id="PTHR24248">
    <property type="entry name" value="ADRENERGIC RECEPTOR-RELATED G-PROTEIN COUPLED RECEPTOR"/>
    <property type="match status" value="1"/>
</dbReference>
<dbReference type="PROSITE" id="PS00237">
    <property type="entry name" value="G_PROTEIN_RECEP_F1_1"/>
    <property type="match status" value="1"/>
</dbReference>
<dbReference type="STRING" id="37653.A0A0L8GQW7"/>
<evidence type="ECO:0000256" key="8">
    <source>
        <dbReference type="ARBA" id="ARBA00023224"/>
    </source>
</evidence>
<comment type="similarity">
    <text evidence="9">Belongs to the G-protein coupled receptor 1 family.</text>
</comment>
<evidence type="ECO:0000256" key="10">
    <source>
        <dbReference type="SAM" id="MobiDB-lite"/>
    </source>
</evidence>
<feature type="region of interest" description="Disordered" evidence="10">
    <location>
        <begin position="294"/>
        <end position="326"/>
    </location>
</feature>
<dbReference type="GO" id="GO:0005886">
    <property type="term" value="C:plasma membrane"/>
    <property type="evidence" value="ECO:0007669"/>
    <property type="project" value="UniProtKB-SubCell"/>
</dbReference>
<evidence type="ECO:0000259" key="12">
    <source>
        <dbReference type="PROSITE" id="PS50262"/>
    </source>
</evidence>
<feature type="transmembrane region" description="Helical" evidence="11">
    <location>
        <begin position="232"/>
        <end position="257"/>
    </location>
</feature>
<proteinExistence type="inferred from homology"/>
<evidence type="ECO:0000256" key="1">
    <source>
        <dbReference type="ARBA" id="ARBA00004651"/>
    </source>
</evidence>
<dbReference type="GO" id="GO:0071880">
    <property type="term" value="P:adenylate cyclase-activating adrenergic receptor signaling pathway"/>
    <property type="evidence" value="ECO:0007669"/>
    <property type="project" value="TreeGrafter"/>
</dbReference>
<keyword evidence="2" id="KW-1003">Cell membrane</keyword>
<feature type="transmembrane region" description="Helical" evidence="11">
    <location>
        <begin position="418"/>
        <end position="441"/>
    </location>
</feature>
<dbReference type="PRINTS" id="PR00237">
    <property type="entry name" value="GPCRRHODOPSN"/>
</dbReference>
<protein>
    <recommendedName>
        <fullName evidence="12">G-protein coupled receptors family 1 profile domain-containing protein</fullName>
    </recommendedName>
</protein>
<evidence type="ECO:0000256" key="9">
    <source>
        <dbReference type="RuleBase" id="RU000688"/>
    </source>
</evidence>
<name>A0A0L8GQW7_OCTBM</name>
<dbReference type="Gene3D" id="1.20.1070.10">
    <property type="entry name" value="Rhodopsin 7-helix transmembrane proteins"/>
    <property type="match status" value="1"/>
</dbReference>
<dbReference type="PROSITE" id="PS50262">
    <property type="entry name" value="G_PROTEIN_RECEP_F1_2"/>
    <property type="match status" value="1"/>
</dbReference>
<dbReference type="PANTHER" id="PTHR24248:SF200">
    <property type="entry name" value="5-HYDROXYTRYPTAMINE RECEPTOR 1B-LIKE ISOFORM X1"/>
    <property type="match status" value="1"/>
</dbReference>
<keyword evidence="5 9" id="KW-0297">G-protein coupled receptor</keyword>
<dbReference type="OMA" id="CEIHPAV"/>
<dbReference type="GO" id="GO:0043410">
    <property type="term" value="P:positive regulation of MAPK cascade"/>
    <property type="evidence" value="ECO:0007669"/>
    <property type="project" value="TreeGrafter"/>
</dbReference>
<feature type="transmembrane region" description="Helical" evidence="11">
    <location>
        <begin position="191"/>
        <end position="212"/>
    </location>
</feature>
<comment type="subcellular location">
    <subcellularLocation>
        <location evidence="1">Cell membrane</location>
        <topology evidence="1">Multi-pass membrane protein</topology>
    </subcellularLocation>
</comment>
<dbReference type="OrthoDB" id="5956310at2759"/>
<evidence type="ECO:0000256" key="7">
    <source>
        <dbReference type="ARBA" id="ARBA00023170"/>
    </source>
</evidence>
<feature type="transmembrane region" description="Helical" evidence="11">
    <location>
        <begin position="151"/>
        <end position="170"/>
    </location>
</feature>
<feature type="compositionally biased region" description="Basic and acidic residues" evidence="10">
    <location>
        <begin position="294"/>
        <end position="309"/>
    </location>
</feature>
<feature type="transmembrane region" description="Helical" evidence="11">
    <location>
        <begin position="385"/>
        <end position="406"/>
    </location>
</feature>
<keyword evidence="7 9" id="KW-0675">Receptor</keyword>
<organism evidence="13">
    <name type="scientific">Octopus bimaculoides</name>
    <name type="common">California two-spotted octopus</name>
    <dbReference type="NCBI Taxonomy" id="37653"/>
    <lineage>
        <taxon>Eukaryota</taxon>
        <taxon>Metazoa</taxon>
        <taxon>Spiralia</taxon>
        <taxon>Lophotrochozoa</taxon>
        <taxon>Mollusca</taxon>
        <taxon>Cephalopoda</taxon>
        <taxon>Coleoidea</taxon>
        <taxon>Octopodiformes</taxon>
        <taxon>Octopoda</taxon>
        <taxon>Incirrata</taxon>
        <taxon>Octopodidae</taxon>
        <taxon>Octopus</taxon>
    </lineage>
</organism>
<sequence length="467" mass="53720">MSVEISQEDHRMVVHNTTYSYHTDNSTIYYFMDNTSFLYPNLSHLPFAPDEYESLSISTNSVPSLRPQFYSVEHAISTSIILGLLILATIIGNVFVIAAVLLEKNLHNVGNYLIISLAVADLMVASLVMPLSAVSEISKIWFLQKEVCDMWTSFDVLCCTASILHLVAIAMDRYWAVTNIEYIRNRTQKRIIIMIVLVWTVAMFISIPPLFGWKEMQDEPDIPELCIISQDLGYTVFSTVGAFYLPMFIMMFIYLRIFMVARSRIRKEKFGKKKTPKTDSKDHTTVSLLSKLKDAKKHSSQESSPEKDVQQQQNNHVHQHEQQQQLPLVEGDGNLSTIKVKNGHVDEAHTVMLPVVDQAEAVRREKLKNKEKLEIKRERKAARTLAIVTGAFIVCWLPFFIIALVRPFFMDAMEVPKVVMSIVLWLGYMNSLLNPVIYTIFSPDFRNAFQKILFGKYRRNKPRKNFY</sequence>
<dbReference type="GO" id="GO:0004930">
    <property type="term" value="F:G protein-coupled receptor activity"/>
    <property type="evidence" value="ECO:0007669"/>
    <property type="project" value="UniProtKB-KW"/>
</dbReference>
<dbReference type="InterPro" id="IPR000276">
    <property type="entry name" value="GPCR_Rhodpsn"/>
</dbReference>
<evidence type="ECO:0000256" key="5">
    <source>
        <dbReference type="ARBA" id="ARBA00023040"/>
    </source>
</evidence>
<accession>A0A0L8GQW7</accession>
<keyword evidence="6 11" id="KW-0472">Membrane</keyword>
<gene>
    <name evidence="13" type="ORF">OCBIM_22029429mg</name>
</gene>
<dbReference type="EMBL" id="KQ420749">
    <property type="protein sequence ID" value="KOF79461.1"/>
    <property type="molecule type" value="Genomic_DNA"/>
</dbReference>
<dbReference type="Pfam" id="PF00001">
    <property type="entry name" value="7tm_1"/>
    <property type="match status" value="1"/>
</dbReference>
<evidence type="ECO:0000256" key="4">
    <source>
        <dbReference type="ARBA" id="ARBA00022989"/>
    </source>
</evidence>
<evidence type="ECO:0000256" key="6">
    <source>
        <dbReference type="ARBA" id="ARBA00023136"/>
    </source>
</evidence>
<evidence type="ECO:0000256" key="11">
    <source>
        <dbReference type="SAM" id="Phobius"/>
    </source>
</evidence>
<feature type="transmembrane region" description="Helical" evidence="11">
    <location>
        <begin position="109"/>
        <end position="131"/>
    </location>
</feature>
<evidence type="ECO:0000256" key="2">
    <source>
        <dbReference type="ARBA" id="ARBA00022475"/>
    </source>
</evidence>
<feature type="transmembrane region" description="Helical" evidence="11">
    <location>
        <begin position="80"/>
        <end position="102"/>
    </location>
</feature>
<dbReference type="CDD" id="cd15331">
    <property type="entry name" value="7tmA_5-HT1A_invertebrates"/>
    <property type="match status" value="1"/>
</dbReference>
<keyword evidence="4 11" id="KW-1133">Transmembrane helix</keyword>
<keyword evidence="3 9" id="KW-0812">Transmembrane</keyword>
<evidence type="ECO:0000256" key="3">
    <source>
        <dbReference type="ARBA" id="ARBA00022692"/>
    </source>
</evidence>
<dbReference type="SUPFAM" id="SSF81321">
    <property type="entry name" value="Family A G protein-coupled receptor-like"/>
    <property type="match status" value="1"/>
</dbReference>
<dbReference type="AlphaFoldDB" id="A0A0L8GQW7"/>
<dbReference type="InterPro" id="IPR017452">
    <property type="entry name" value="GPCR_Rhodpsn_7TM"/>
</dbReference>
<dbReference type="KEGG" id="obi:106875243"/>
<feature type="domain" description="G-protein coupled receptors family 1 profile" evidence="12">
    <location>
        <begin position="92"/>
        <end position="438"/>
    </location>
</feature>
<reference evidence="13" key="1">
    <citation type="submission" date="2015-07" db="EMBL/GenBank/DDBJ databases">
        <title>MeaNS - Measles Nucleotide Surveillance Program.</title>
        <authorList>
            <person name="Tran T."/>
            <person name="Druce J."/>
        </authorList>
    </citation>
    <scope>NUCLEOTIDE SEQUENCE</scope>
    <source>
        <strain evidence="13">UCB-OBI-ISO-001</strain>
        <tissue evidence="13">Gonad</tissue>
    </source>
</reference>
<dbReference type="SMART" id="SM01381">
    <property type="entry name" value="7TM_GPCR_Srsx"/>
    <property type="match status" value="1"/>
</dbReference>
<evidence type="ECO:0000313" key="13">
    <source>
        <dbReference type="EMBL" id="KOF79461.1"/>
    </source>
</evidence>